<accession>A0A316BT51</accession>
<evidence type="ECO:0000256" key="1">
    <source>
        <dbReference type="SAM" id="MobiDB-lite"/>
    </source>
</evidence>
<keyword evidence="4" id="KW-1185">Reference proteome</keyword>
<evidence type="ECO:0008006" key="5">
    <source>
        <dbReference type="Google" id="ProtNLM"/>
    </source>
</evidence>
<dbReference type="Proteomes" id="UP000245396">
    <property type="component" value="Unassembled WGS sequence"/>
</dbReference>
<comment type="caution">
    <text evidence="3">The sequence shown here is derived from an EMBL/GenBank/DDBJ whole genome shotgun (WGS) entry which is preliminary data.</text>
</comment>
<feature type="region of interest" description="Disordered" evidence="1">
    <location>
        <begin position="172"/>
        <end position="207"/>
    </location>
</feature>
<feature type="region of interest" description="Disordered" evidence="1">
    <location>
        <begin position="90"/>
        <end position="158"/>
    </location>
</feature>
<keyword evidence="2" id="KW-0732">Signal</keyword>
<feature type="compositionally biased region" description="Basic and acidic residues" evidence="1">
    <location>
        <begin position="101"/>
        <end position="110"/>
    </location>
</feature>
<evidence type="ECO:0000256" key="2">
    <source>
        <dbReference type="SAM" id="SignalP"/>
    </source>
</evidence>
<protein>
    <recommendedName>
        <fullName evidence="5">Beta-barrel assembly complex subunit BamF</fullName>
    </recommendedName>
</protein>
<feature type="signal peptide" evidence="2">
    <location>
        <begin position="1"/>
        <end position="27"/>
    </location>
</feature>
<reference evidence="3 4" key="1">
    <citation type="submission" date="2018-05" db="EMBL/GenBank/DDBJ databases">
        <title>Genomic Encyclopedia of Type Strains, Phase IV (KMG-IV): sequencing the most valuable type-strain genomes for metagenomic binning, comparative biology and taxonomic classification.</title>
        <authorList>
            <person name="Goeker M."/>
        </authorList>
    </citation>
    <scope>NUCLEOTIDE SEQUENCE [LARGE SCALE GENOMIC DNA]</scope>
    <source>
        <strain evidence="3 4">DSM 6986</strain>
    </source>
</reference>
<evidence type="ECO:0000313" key="4">
    <source>
        <dbReference type="Proteomes" id="UP000245396"/>
    </source>
</evidence>
<evidence type="ECO:0000313" key="3">
    <source>
        <dbReference type="EMBL" id="PWJ76909.1"/>
    </source>
</evidence>
<dbReference type="PROSITE" id="PS51257">
    <property type="entry name" value="PROKAR_LIPOPROTEIN"/>
    <property type="match status" value="1"/>
</dbReference>
<feature type="chain" id="PRO_5016450972" description="Beta-barrel assembly complex subunit BamF" evidence="2">
    <location>
        <begin position="28"/>
        <end position="228"/>
    </location>
</feature>
<organism evidence="3 4">
    <name type="scientific">Pseudaminobacter salicylatoxidans</name>
    <dbReference type="NCBI Taxonomy" id="93369"/>
    <lineage>
        <taxon>Bacteria</taxon>
        <taxon>Pseudomonadati</taxon>
        <taxon>Pseudomonadota</taxon>
        <taxon>Alphaproteobacteria</taxon>
        <taxon>Hyphomicrobiales</taxon>
        <taxon>Phyllobacteriaceae</taxon>
        <taxon>Pseudaminobacter</taxon>
    </lineage>
</organism>
<sequence length="228" mass="25009">MKFSGMTEKTRARVALLALVASGLAVSGCVSSPTYGTDKTSTEQLVGDVTGILSVAPKNREKIDYKPRPELVRPKPGEKLNLPAPQENIVTASNSAWPESPEQRRSRMRAEATANRDNPGWEPEIQGDLNAPSSARSLPLGVSQRTQDSGLGKPGMERDQREAFNKRLAETRQGNPTVRKYLSEPPLDYRQPSASAPSGDIGEDEYKKERRLKAAAGKKGSWRDILPW</sequence>
<dbReference type="AlphaFoldDB" id="A0A316BT51"/>
<proteinExistence type="predicted"/>
<dbReference type="EMBL" id="QGGG01000018">
    <property type="protein sequence ID" value="PWJ76909.1"/>
    <property type="molecule type" value="Genomic_DNA"/>
</dbReference>
<gene>
    <name evidence="3" type="ORF">C7441_11821</name>
</gene>
<name>A0A316BT51_PSESE</name>